<dbReference type="Gene3D" id="3.30.1370.110">
    <property type="match status" value="1"/>
</dbReference>
<dbReference type="AlphaFoldDB" id="A0A6C0GUX7"/>
<reference evidence="2 3" key="1">
    <citation type="submission" date="2020-01" db="EMBL/GenBank/DDBJ databases">
        <authorList>
            <person name="Kim M.K."/>
        </authorList>
    </citation>
    <scope>NUCLEOTIDE SEQUENCE [LARGE SCALE GENOMIC DNA]</scope>
    <source>
        <strain evidence="2 3">172606-1</strain>
    </source>
</reference>
<proteinExistence type="predicted"/>
<name>A0A6C0GUX7_9BACT</name>
<organism evidence="2 3">
    <name type="scientific">Rhodocytophaga rosea</name>
    <dbReference type="NCBI Taxonomy" id="2704465"/>
    <lineage>
        <taxon>Bacteria</taxon>
        <taxon>Pseudomonadati</taxon>
        <taxon>Bacteroidota</taxon>
        <taxon>Cytophagia</taxon>
        <taxon>Cytophagales</taxon>
        <taxon>Rhodocytophagaceae</taxon>
        <taxon>Rhodocytophaga</taxon>
    </lineage>
</organism>
<dbReference type="InterPro" id="IPR002625">
    <property type="entry name" value="Smr_dom"/>
</dbReference>
<evidence type="ECO:0000313" key="3">
    <source>
        <dbReference type="Proteomes" id="UP000480178"/>
    </source>
</evidence>
<evidence type="ECO:0000313" key="2">
    <source>
        <dbReference type="EMBL" id="QHT72028.1"/>
    </source>
</evidence>
<protein>
    <submittedName>
        <fullName evidence="2">DUF2027 domain-containing protein</fullName>
    </submittedName>
</protein>
<gene>
    <name evidence="2" type="ORF">GXP67_14725</name>
</gene>
<dbReference type="KEGG" id="rhoz:GXP67_14725"/>
<feature type="domain" description="Smr" evidence="1">
    <location>
        <begin position="243"/>
        <end position="307"/>
    </location>
</feature>
<keyword evidence="3" id="KW-1185">Reference proteome</keyword>
<dbReference type="PROSITE" id="PS50828">
    <property type="entry name" value="SMR"/>
    <property type="match status" value="1"/>
</dbReference>
<dbReference type="InterPro" id="IPR018598">
    <property type="entry name" value="DUF2027"/>
</dbReference>
<dbReference type="EMBL" id="CP048222">
    <property type="protein sequence ID" value="QHT72028.1"/>
    <property type="molecule type" value="Genomic_DNA"/>
</dbReference>
<dbReference type="Gene3D" id="2.60.40.1600">
    <property type="entry name" value="Smr-associated-like"/>
    <property type="match status" value="1"/>
</dbReference>
<dbReference type="SUPFAM" id="SSF158949">
    <property type="entry name" value="Smr-associated domain-like"/>
    <property type="match status" value="1"/>
</dbReference>
<dbReference type="InterPro" id="IPR036063">
    <property type="entry name" value="Smr_dom_sf"/>
</dbReference>
<accession>A0A6C0GUX7</accession>
<sequence length="307" mass="34803">MLHGREEGIITRFLDNKLVEIEIEDGFRIPVLRTELAIVSAEEAVRFKRETPVDDRQPVSREVFANKGVYMAFLLINDTALALYLINNTDLELPYTIGEVQQENYKGLQAGVLKARTSVKIQEVNTKNFENWPAYLLQFLFFKAGAGAIQEPLTKKIRFRANTFFKSKQTAPVLGKDAYVFQVDKEATEIQPQKITDALYGENTAEVKPARLPAPARETDLHIEKLSKDHAKMGSPQILQLQLQTFESTLDQAIANGMEEIIFIHGVGNGVLRTEIHKRLSKNKQVEYFKDAMKEKFGYGATLVKIK</sequence>
<dbReference type="Proteomes" id="UP000480178">
    <property type="component" value="Chromosome"/>
</dbReference>
<evidence type="ECO:0000259" key="1">
    <source>
        <dbReference type="PROSITE" id="PS50828"/>
    </source>
</evidence>
<dbReference type="Pfam" id="PF09640">
    <property type="entry name" value="DUF2027"/>
    <property type="match status" value="1"/>
</dbReference>
<dbReference type="Pfam" id="PF01713">
    <property type="entry name" value="Smr"/>
    <property type="match status" value="1"/>
</dbReference>
<dbReference type="InterPro" id="IPR036781">
    <property type="entry name" value="Smr_assoc-like_sf"/>
</dbReference>